<dbReference type="EMBL" id="GU942991">
    <property type="protein sequence ID" value="ADD93648.1"/>
    <property type="molecule type" value="Genomic_DNA"/>
</dbReference>
<dbReference type="Gene3D" id="3.90.1150.10">
    <property type="entry name" value="Aspartate Aminotransferase, domain 1"/>
    <property type="match status" value="1"/>
</dbReference>
<protein>
    <recommendedName>
        <fullName evidence="2">Aminotransferase class I/classII domain-containing protein</fullName>
    </recommendedName>
</protein>
<dbReference type="InterPro" id="IPR015421">
    <property type="entry name" value="PyrdxlP-dep_Trfase_major"/>
</dbReference>
<evidence type="ECO:0008006" key="2">
    <source>
        <dbReference type="Google" id="ProtNLM"/>
    </source>
</evidence>
<sequence>MKDNRLTEIVKSLPASIPFVSPEEHERSVRQLFAARIGANENCYGPSPKVLEAIKNLSCDVWKYPDPTAYDLKTN</sequence>
<reference evidence="1" key="1">
    <citation type="journal article" date="2010" name="ISME J.">
        <title>Metagenome of the Mediterranean deep chlorophyll maximum studied by direct and fosmid library 454 pyrosequencing.</title>
        <authorList>
            <person name="Ghai R."/>
            <person name="Martin-Cuadrado A.B."/>
            <person name="Molto A.G."/>
            <person name="Heredia I.G."/>
            <person name="Cabrera R."/>
            <person name="Martin J."/>
            <person name="Verdu M."/>
            <person name="Deschamps P."/>
            <person name="Moreira D."/>
            <person name="Lopez-Garcia P."/>
            <person name="Mira A."/>
            <person name="Rodriguez-Valera F."/>
        </authorList>
    </citation>
    <scope>NUCLEOTIDE SEQUENCE</scope>
</reference>
<evidence type="ECO:0000313" key="1">
    <source>
        <dbReference type="EMBL" id="ADD93648.1"/>
    </source>
</evidence>
<dbReference type="AlphaFoldDB" id="D6PD47"/>
<dbReference type="InterPro" id="IPR015422">
    <property type="entry name" value="PyrdxlP-dep_Trfase_small"/>
</dbReference>
<proteinExistence type="predicted"/>
<organism evidence="1">
    <name type="scientific">uncultured marine bacterium MedDCM-OCT-S04-C694</name>
    <dbReference type="NCBI Taxonomy" id="743058"/>
    <lineage>
        <taxon>Bacteria</taxon>
        <taxon>environmental samples</taxon>
    </lineage>
</organism>
<dbReference type="Gene3D" id="3.40.640.10">
    <property type="entry name" value="Type I PLP-dependent aspartate aminotransferase-like (Major domain)"/>
    <property type="match status" value="1"/>
</dbReference>
<accession>D6PD47</accession>
<name>D6PD47_9BACT</name>